<accession>A0ABR2KUH7</accession>
<dbReference type="Proteomes" id="UP001470230">
    <property type="component" value="Unassembled WGS sequence"/>
</dbReference>
<keyword evidence="4" id="KW-1185">Reference proteome</keyword>
<evidence type="ECO:0000313" key="3">
    <source>
        <dbReference type="EMBL" id="KAK8894468.1"/>
    </source>
</evidence>
<dbReference type="EMBL" id="JAPFFF010000003">
    <property type="protein sequence ID" value="KAK8894468.1"/>
    <property type="molecule type" value="Genomic_DNA"/>
</dbReference>
<dbReference type="InterPro" id="IPR037191">
    <property type="entry name" value="VPS9_dom_sf"/>
</dbReference>
<feature type="compositionally biased region" description="Polar residues" evidence="1">
    <location>
        <begin position="118"/>
        <end position="145"/>
    </location>
</feature>
<sequence>MSSNISAPIRKRRSGTTMVRINSSDSLNITPPPNAPLDINERRRSTITSDLFDGADFFDSISSESKLSFNSKAPLQSENAIDDDFSQFEKYLILKKPNVQSKDAVKKQPTQQKPNPQSDSTAKVASAQSTLPSSSQKEVKPKQTSFAVGKPIDSSVISSSEAKLQLDTLIKQANTNYLSYTDQFTSSIEVLRGLSNKLKTIHDRNIKFARNFMKYEIALDLLIKESNEREIERIRTNIDNFAKFHLFISQKDPSAMINFAAFVKNHIKSQEGQKGFIKKTTLLKAKIRSLPQRTLPNNPNDIFAHYMDQSTETGRIMNRFKVKVRELRYADLEVIADAISEKEKAPASDVINILFDCAWYFRTYPICDPFKCSRIPKTDTIIPKVFDPPFLEDEWVYMTFDELSSSDWPLKPAVDELFEMMILTNPFDIAKKFYSIINIIGKCVQRIFIWQNKESKFIDIDFDQLFVLMLLCIFTSGLSEIVAPMMYSYSFREYIMDDYQIQYAMSHMEGLCQHIKNIDWNEIRRKSLELQENHAKTLPEPLFKK</sequence>
<dbReference type="SUPFAM" id="SSF109993">
    <property type="entry name" value="VPS9 domain"/>
    <property type="match status" value="1"/>
</dbReference>
<keyword evidence="2" id="KW-0812">Transmembrane</keyword>
<keyword evidence="2" id="KW-1133">Transmembrane helix</keyword>
<name>A0ABR2KUH7_9EUKA</name>
<evidence type="ECO:0000313" key="4">
    <source>
        <dbReference type="Proteomes" id="UP001470230"/>
    </source>
</evidence>
<keyword evidence="2" id="KW-0472">Membrane</keyword>
<evidence type="ECO:0000256" key="1">
    <source>
        <dbReference type="SAM" id="MobiDB-lite"/>
    </source>
</evidence>
<organism evidence="3 4">
    <name type="scientific">Tritrichomonas musculus</name>
    <dbReference type="NCBI Taxonomy" id="1915356"/>
    <lineage>
        <taxon>Eukaryota</taxon>
        <taxon>Metamonada</taxon>
        <taxon>Parabasalia</taxon>
        <taxon>Tritrichomonadida</taxon>
        <taxon>Tritrichomonadidae</taxon>
        <taxon>Tritrichomonas</taxon>
    </lineage>
</organism>
<evidence type="ECO:0000256" key="2">
    <source>
        <dbReference type="SAM" id="Phobius"/>
    </source>
</evidence>
<feature type="compositionally biased region" description="Low complexity" evidence="1">
    <location>
        <begin position="107"/>
        <end position="117"/>
    </location>
</feature>
<gene>
    <name evidence="3" type="ORF">M9Y10_022902</name>
</gene>
<reference evidence="3 4" key="1">
    <citation type="submission" date="2024-04" db="EMBL/GenBank/DDBJ databases">
        <title>Tritrichomonas musculus Genome.</title>
        <authorList>
            <person name="Alves-Ferreira E."/>
            <person name="Grigg M."/>
            <person name="Lorenzi H."/>
            <person name="Galac M."/>
        </authorList>
    </citation>
    <scope>NUCLEOTIDE SEQUENCE [LARGE SCALE GENOMIC DNA]</scope>
    <source>
        <strain evidence="3 4">EAF2021</strain>
    </source>
</reference>
<proteinExistence type="predicted"/>
<feature type="region of interest" description="Disordered" evidence="1">
    <location>
        <begin position="1"/>
        <end position="39"/>
    </location>
</feature>
<evidence type="ECO:0008006" key="5">
    <source>
        <dbReference type="Google" id="ProtNLM"/>
    </source>
</evidence>
<comment type="caution">
    <text evidence="3">The sequence shown here is derived from an EMBL/GenBank/DDBJ whole genome shotgun (WGS) entry which is preliminary data.</text>
</comment>
<protein>
    <recommendedName>
        <fullName evidence="5">VPS9 domain-containing protein</fullName>
    </recommendedName>
</protein>
<feature type="compositionally biased region" description="Polar residues" evidence="1">
    <location>
        <begin position="15"/>
        <end position="29"/>
    </location>
</feature>
<feature type="transmembrane region" description="Helical" evidence="2">
    <location>
        <begin position="465"/>
        <end position="487"/>
    </location>
</feature>
<feature type="region of interest" description="Disordered" evidence="1">
    <location>
        <begin position="100"/>
        <end position="145"/>
    </location>
</feature>
<dbReference type="Gene3D" id="1.20.1050.80">
    <property type="entry name" value="VPS9 domain"/>
    <property type="match status" value="1"/>
</dbReference>